<feature type="compositionally biased region" description="Basic and acidic residues" evidence="13">
    <location>
        <begin position="43"/>
        <end position="55"/>
    </location>
</feature>
<dbReference type="GO" id="GO:0003729">
    <property type="term" value="F:mRNA binding"/>
    <property type="evidence" value="ECO:0007669"/>
    <property type="project" value="InterPro"/>
</dbReference>
<organism evidence="15 16">
    <name type="scientific">Stephania yunnanensis</name>
    <dbReference type="NCBI Taxonomy" id="152371"/>
    <lineage>
        <taxon>Eukaryota</taxon>
        <taxon>Viridiplantae</taxon>
        <taxon>Streptophyta</taxon>
        <taxon>Embryophyta</taxon>
        <taxon>Tracheophyta</taxon>
        <taxon>Spermatophyta</taxon>
        <taxon>Magnoliopsida</taxon>
        <taxon>Ranunculales</taxon>
        <taxon>Menispermaceae</taxon>
        <taxon>Menispermoideae</taxon>
        <taxon>Cissampelideae</taxon>
        <taxon>Stephania</taxon>
    </lineage>
</organism>
<dbReference type="GO" id="GO:0035145">
    <property type="term" value="C:exon-exon junction complex"/>
    <property type="evidence" value="ECO:0007669"/>
    <property type="project" value="InterPro"/>
</dbReference>
<evidence type="ECO:0000256" key="11">
    <source>
        <dbReference type="ARBA" id="ARBA00023187"/>
    </source>
</evidence>
<keyword evidence="12" id="KW-0539">Nucleus</keyword>
<evidence type="ECO:0000256" key="2">
    <source>
        <dbReference type="ARBA" id="ARBA00004496"/>
    </source>
</evidence>
<evidence type="ECO:0000256" key="10">
    <source>
        <dbReference type="ARBA" id="ARBA00023161"/>
    </source>
</evidence>
<evidence type="ECO:0000256" key="4">
    <source>
        <dbReference type="ARBA" id="ARBA00022448"/>
    </source>
</evidence>
<dbReference type="Proteomes" id="UP001420932">
    <property type="component" value="Unassembled WGS sequence"/>
</dbReference>
<keyword evidence="7" id="KW-0509">mRNA transport</keyword>
<evidence type="ECO:0000256" key="13">
    <source>
        <dbReference type="SAM" id="MobiDB-lite"/>
    </source>
</evidence>
<dbReference type="GO" id="GO:0051028">
    <property type="term" value="P:mRNA transport"/>
    <property type="evidence" value="ECO:0007669"/>
    <property type="project" value="UniProtKB-KW"/>
</dbReference>
<keyword evidence="16" id="KW-1185">Reference proteome</keyword>
<evidence type="ECO:0000256" key="9">
    <source>
        <dbReference type="ARBA" id="ARBA00022884"/>
    </source>
</evidence>
<feature type="compositionally biased region" description="Polar residues" evidence="13">
    <location>
        <begin position="9"/>
        <end position="24"/>
    </location>
</feature>
<dbReference type="GO" id="GO:0000184">
    <property type="term" value="P:nuclear-transcribed mRNA catabolic process, nonsense-mediated decay"/>
    <property type="evidence" value="ECO:0007669"/>
    <property type="project" value="UniProtKB-KW"/>
</dbReference>
<dbReference type="PANTHER" id="PTHR36364">
    <property type="entry name" value="OS03G0203000 PROTEIN"/>
    <property type="match status" value="1"/>
</dbReference>
<feature type="compositionally biased region" description="Polar residues" evidence="13">
    <location>
        <begin position="219"/>
        <end position="230"/>
    </location>
</feature>
<evidence type="ECO:0000256" key="7">
    <source>
        <dbReference type="ARBA" id="ARBA00022816"/>
    </source>
</evidence>
<evidence type="ECO:0000256" key="6">
    <source>
        <dbReference type="ARBA" id="ARBA00022664"/>
    </source>
</evidence>
<keyword evidence="10" id="KW-0866">Nonsense-mediated mRNA decay</keyword>
<dbReference type="EMBL" id="JBBNAF010000002">
    <property type="protein sequence ID" value="KAK9164328.1"/>
    <property type="molecule type" value="Genomic_DNA"/>
</dbReference>
<dbReference type="Pfam" id="PF09405">
    <property type="entry name" value="Btz"/>
    <property type="match status" value="1"/>
</dbReference>
<evidence type="ECO:0000256" key="12">
    <source>
        <dbReference type="ARBA" id="ARBA00023242"/>
    </source>
</evidence>
<evidence type="ECO:0000256" key="5">
    <source>
        <dbReference type="ARBA" id="ARBA00022490"/>
    </source>
</evidence>
<comment type="similarity">
    <text evidence="3">Belongs to the CASC3 family.</text>
</comment>
<evidence type="ECO:0000259" key="14">
    <source>
        <dbReference type="Pfam" id="PF09405"/>
    </source>
</evidence>
<sequence length="336" mass="38615">MPRREGRDYQSNPKHSNFDTQPSPKRSRRDDKPITERTSSAAREADIVDRLDQDQKRRRRLQDPLPLEAHVEPESKVPSVGTRALNNKVDQQIDGVKRSSDPTKVPRSRSFFQHDERDIAGQDGRSFNRRATSERGWWKDHKDQSGDRDGGSKTDAQHGRRDPNNQVRRSENDAWRHDGFYELETNAAPPARKRPAFREKKPEPEIGNASGMTGAESGRPNQPDRQAPENSTKEKKEGRYPLESDRTEKPSIGDHASHYRGERQRVGFPSRDRFTGNDGSRGRDRFNGRNGERSQYRPPTVRAEKWKHDMFDEANRSPTPKNEEDHIAKIEALLAS</sequence>
<comment type="caution">
    <text evidence="15">The sequence shown here is derived from an EMBL/GenBank/DDBJ whole genome shotgun (WGS) entry which is preliminary data.</text>
</comment>
<protein>
    <recommendedName>
        <fullName evidence="14">Btz domain-containing protein</fullName>
    </recommendedName>
</protein>
<evidence type="ECO:0000256" key="3">
    <source>
        <dbReference type="ARBA" id="ARBA00009548"/>
    </source>
</evidence>
<dbReference type="AlphaFoldDB" id="A0AAP0L5V9"/>
<keyword evidence="5" id="KW-0963">Cytoplasm</keyword>
<keyword evidence="9" id="KW-0694">RNA-binding</keyword>
<dbReference type="GO" id="GO:0006397">
    <property type="term" value="P:mRNA processing"/>
    <property type="evidence" value="ECO:0007669"/>
    <property type="project" value="UniProtKB-KW"/>
</dbReference>
<comment type="subcellular location">
    <subcellularLocation>
        <location evidence="2">Cytoplasm</location>
    </subcellularLocation>
    <subcellularLocation>
        <location evidence="1">Nucleus</location>
    </subcellularLocation>
</comment>
<evidence type="ECO:0000313" key="15">
    <source>
        <dbReference type="EMBL" id="KAK9164328.1"/>
    </source>
</evidence>
<feature type="compositionally biased region" description="Basic and acidic residues" evidence="13">
    <location>
        <begin position="131"/>
        <end position="180"/>
    </location>
</feature>
<dbReference type="PANTHER" id="PTHR36364:SF1">
    <property type="entry name" value="OS03G0203000 PROTEIN"/>
    <property type="match status" value="1"/>
</dbReference>
<keyword evidence="8" id="KW-0810">Translation regulation</keyword>
<feature type="region of interest" description="Disordered" evidence="13">
    <location>
        <begin position="1"/>
        <end position="324"/>
    </location>
</feature>
<name>A0AAP0L5V9_9MAGN</name>
<keyword evidence="4" id="KW-0813">Transport</keyword>
<evidence type="ECO:0000313" key="16">
    <source>
        <dbReference type="Proteomes" id="UP001420932"/>
    </source>
</evidence>
<evidence type="ECO:0000256" key="8">
    <source>
        <dbReference type="ARBA" id="ARBA00022845"/>
    </source>
</evidence>
<accession>A0AAP0L5V9</accession>
<evidence type="ECO:0000256" key="1">
    <source>
        <dbReference type="ARBA" id="ARBA00004123"/>
    </source>
</evidence>
<feature type="compositionally biased region" description="Basic and acidic residues" evidence="13">
    <location>
        <begin position="231"/>
        <end position="295"/>
    </location>
</feature>
<proteinExistence type="inferred from homology"/>
<feature type="domain" description="Btz" evidence="14">
    <location>
        <begin position="91"/>
        <end position="194"/>
    </location>
</feature>
<dbReference type="GO" id="GO:0005737">
    <property type="term" value="C:cytoplasm"/>
    <property type="evidence" value="ECO:0007669"/>
    <property type="project" value="UniProtKB-SubCell"/>
</dbReference>
<dbReference type="InterPro" id="IPR018545">
    <property type="entry name" value="Btz_dom"/>
</dbReference>
<gene>
    <name evidence="15" type="ORF">Syun_005230</name>
</gene>
<feature type="compositionally biased region" description="Basic and acidic residues" evidence="13">
    <location>
        <begin position="302"/>
        <end position="324"/>
    </location>
</feature>
<dbReference type="GO" id="GO:0008380">
    <property type="term" value="P:RNA splicing"/>
    <property type="evidence" value="ECO:0007669"/>
    <property type="project" value="UniProtKB-KW"/>
</dbReference>
<keyword evidence="6" id="KW-0507">mRNA processing</keyword>
<keyword evidence="11" id="KW-0508">mRNA splicing</keyword>
<dbReference type="GO" id="GO:0006417">
    <property type="term" value="P:regulation of translation"/>
    <property type="evidence" value="ECO:0007669"/>
    <property type="project" value="UniProtKB-KW"/>
</dbReference>
<reference evidence="15 16" key="1">
    <citation type="submission" date="2024-01" db="EMBL/GenBank/DDBJ databases">
        <title>Genome assemblies of Stephania.</title>
        <authorList>
            <person name="Yang L."/>
        </authorList>
    </citation>
    <scope>NUCLEOTIDE SEQUENCE [LARGE SCALE GENOMIC DNA]</scope>
    <source>
        <strain evidence="15">YNDBR</strain>
        <tissue evidence="15">Leaf</tissue>
    </source>
</reference>